<gene>
    <name evidence="4" type="ORF">SAMN05421771_2755</name>
</gene>
<dbReference type="PANTHER" id="PTHR38593:SF1">
    <property type="entry name" value="BLR2558 PROTEIN"/>
    <property type="match status" value="1"/>
</dbReference>
<organism evidence="4 5">
    <name type="scientific">Granulicella pectinivorans</name>
    <dbReference type="NCBI Taxonomy" id="474950"/>
    <lineage>
        <taxon>Bacteria</taxon>
        <taxon>Pseudomonadati</taxon>
        <taxon>Acidobacteriota</taxon>
        <taxon>Terriglobia</taxon>
        <taxon>Terriglobales</taxon>
        <taxon>Acidobacteriaceae</taxon>
        <taxon>Granulicella</taxon>
    </lineage>
</organism>
<keyword evidence="2" id="KW-0732">Signal</keyword>
<dbReference type="Pfam" id="PF13628">
    <property type="entry name" value="DUF4142"/>
    <property type="match status" value="1"/>
</dbReference>
<feature type="compositionally biased region" description="Low complexity" evidence="1">
    <location>
        <begin position="30"/>
        <end position="46"/>
    </location>
</feature>
<evidence type="ECO:0000313" key="4">
    <source>
        <dbReference type="EMBL" id="SFS15664.1"/>
    </source>
</evidence>
<feature type="region of interest" description="Disordered" evidence="1">
    <location>
        <begin position="30"/>
        <end position="67"/>
    </location>
</feature>
<dbReference type="AlphaFoldDB" id="A0A1I6MIZ1"/>
<dbReference type="PANTHER" id="PTHR38593">
    <property type="entry name" value="BLR2558 PROTEIN"/>
    <property type="match status" value="1"/>
</dbReference>
<keyword evidence="5" id="KW-1185">Reference proteome</keyword>
<dbReference type="OrthoDB" id="9101320at2"/>
<dbReference type="Gene3D" id="1.20.1260.10">
    <property type="match status" value="1"/>
</dbReference>
<proteinExistence type="predicted"/>
<sequence length="225" mass="24864">MELKRIRTAVVATAIVLSPMALLAQLYPDSQSPVQQPQPMQQQQSPNRATPLATGHDTNATPGVTGQEMKDKMFLRRTAEGSIADVKFGQLGAEKGSSDDVKAFGSKMVTDHTQLSSDLKPIADQMGIRLPKEMNKDDKASYDKLASLSGDEFDKAFILAMLEDHRKGWRAFREESMGTNDPVLKAEVDKGELVIRDHMRMVVKMAKERNILPPRPTPPPAPVQQ</sequence>
<evidence type="ECO:0000256" key="2">
    <source>
        <dbReference type="SAM" id="SignalP"/>
    </source>
</evidence>
<dbReference type="RefSeq" id="WP_089839657.1">
    <property type="nucleotide sequence ID" value="NZ_FOZL01000001.1"/>
</dbReference>
<accession>A0A1I6MIZ1</accession>
<feature type="signal peptide" evidence="2">
    <location>
        <begin position="1"/>
        <end position="23"/>
    </location>
</feature>
<feature type="chain" id="PRO_5011774138" evidence="2">
    <location>
        <begin position="24"/>
        <end position="225"/>
    </location>
</feature>
<evidence type="ECO:0000313" key="5">
    <source>
        <dbReference type="Proteomes" id="UP000199024"/>
    </source>
</evidence>
<dbReference type="InterPro" id="IPR012347">
    <property type="entry name" value="Ferritin-like"/>
</dbReference>
<evidence type="ECO:0000259" key="3">
    <source>
        <dbReference type="Pfam" id="PF13628"/>
    </source>
</evidence>
<dbReference type="Proteomes" id="UP000199024">
    <property type="component" value="Unassembled WGS sequence"/>
</dbReference>
<evidence type="ECO:0000256" key="1">
    <source>
        <dbReference type="SAM" id="MobiDB-lite"/>
    </source>
</evidence>
<name>A0A1I6MIZ1_9BACT</name>
<protein>
    <submittedName>
        <fullName evidence="4">Putative membrane protein</fullName>
    </submittedName>
</protein>
<dbReference type="EMBL" id="FOZL01000001">
    <property type="protein sequence ID" value="SFS15664.1"/>
    <property type="molecule type" value="Genomic_DNA"/>
</dbReference>
<reference evidence="4 5" key="1">
    <citation type="submission" date="2016-10" db="EMBL/GenBank/DDBJ databases">
        <authorList>
            <person name="de Groot N.N."/>
        </authorList>
    </citation>
    <scope>NUCLEOTIDE SEQUENCE [LARGE SCALE GENOMIC DNA]</scope>
    <source>
        <strain evidence="4 5">DSM 21001</strain>
    </source>
</reference>
<dbReference type="InterPro" id="IPR025419">
    <property type="entry name" value="DUF4142"/>
</dbReference>
<dbReference type="STRING" id="474950.SAMN05421771_2755"/>
<feature type="domain" description="DUF4142" evidence="3">
    <location>
        <begin position="70"/>
        <end position="204"/>
    </location>
</feature>